<evidence type="ECO:0000313" key="2">
    <source>
        <dbReference type="Proteomes" id="UP000316621"/>
    </source>
</evidence>
<gene>
    <name evidence="1" type="ORF">C5167_015248</name>
</gene>
<protein>
    <submittedName>
        <fullName evidence="1">Uncharacterized protein</fullName>
    </submittedName>
</protein>
<reference evidence="1 2" key="1">
    <citation type="journal article" date="2018" name="Science">
        <title>The opium poppy genome and morphinan production.</title>
        <authorList>
            <person name="Guo L."/>
            <person name="Winzer T."/>
            <person name="Yang X."/>
            <person name="Li Y."/>
            <person name="Ning Z."/>
            <person name="He Z."/>
            <person name="Teodor R."/>
            <person name="Lu Y."/>
            <person name="Bowser T.A."/>
            <person name="Graham I.A."/>
            <person name="Ye K."/>
        </authorList>
    </citation>
    <scope>NUCLEOTIDE SEQUENCE [LARGE SCALE GENOMIC DNA]</scope>
    <source>
        <strain evidence="2">cv. HN1</strain>
        <tissue evidence="1">Leaves</tissue>
    </source>
</reference>
<accession>A0A4Y7J6E5</accession>
<dbReference type="AlphaFoldDB" id="A0A4Y7J6E5"/>
<proteinExistence type="predicted"/>
<evidence type="ECO:0000313" key="1">
    <source>
        <dbReference type="EMBL" id="RZC56397.1"/>
    </source>
</evidence>
<organism evidence="1 2">
    <name type="scientific">Papaver somniferum</name>
    <name type="common">Opium poppy</name>
    <dbReference type="NCBI Taxonomy" id="3469"/>
    <lineage>
        <taxon>Eukaryota</taxon>
        <taxon>Viridiplantae</taxon>
        <taxon>Streptophyta</taxon>
        <taxon>Embryophyta</taxon>
        <taxon>Tracheophyta</taxon>
        <taxon>Spermatophyta</taxon>
        <taxon>Magnoliopsida</taxon>
        <taxon>Ranunculales</taxon>
        <taxon>Papaveraceae</taxon>
        <taxon>Papaveroideae</taxon>
        <taxon>Papaver</taxon>
    </lineage>
</organism>
<dbReference type="Gramene" id="RZC56397">
    <property type="protein sequence ID" value="RZC56397"/>
    <property type="gene ID" value="C5167_015248"/>
</dbReference>
<dbReference type="EMBL" id="CM010717">
    <property type="protein sequence ID" value="RZC56397.1"/>
    <property type="molecule type" value="Genomic_DNA"/>
</dbReference>
<name>A0A4Y7J6E5_PAPSO</name>
<keyword evidence="2" id="KW-1185">Reference proteome</keyword>
<sequence>MEDSVYQLFRFSKTVSDLWVGLMDQYADPKLLNFVDVFYMKCQGLGAVKLYRREELFTILFLSGLGPEHDPLRIMILDMVPLPCLSKVEDVIHDYDRLRNMGVQSKSWPEVYQQQQVIRGHGECGSGCTYCGHTNHDVSTCYKFREYLVRKSARLYD</sequence>
<dbReference type="Proteomes" id="UP000316621">
    <property type="component" value="Chromosome 3"/>
</dbReference>